<dbReference type="AlphaFoldDB" id="A0A1X1SXW8"/>
<evidence type="ECO:0000313" key="5">
    <source>
        <dbReference type="Proteomes" id="UP000467201"/>
    </source>
</evidence>
<proteinExistence type="predicted"/>
<evidence type="ECO:0000259" key="1">
    <source>
        <dbReference type="Pfam" id="PF08722"/>
    </source>
</evidence>
<dbReference type="KEGG" id="mdr:MDOR_19590"/>
<reference evidence="2 5" key="2">
    <citation type="journal article" date="2019" name="Emerg. Microbes Infect.">
        <title>Comprehensive subspecies identification of 175 nontuberculous mycobacteria species based on 7547 genomic profiles.</title>
        <authorList>
            <person name="Matsumoto Y."/>
            <person name="Kinjo T."/>
            <person name="Motooka D."/>
            <person name="Nabeya D."/>
            <person name="Jung N."/>
            <person name="Uechi K."/>
            <person name="Horii T."/>
            <person name="Iida T."/>
            <person name="Fujita J."/>
            <person name="Nakamura S."/>
        </authorList>
    </citation>
    <scope>NUCLEOTIDE SEQUENCE [LARGE SCALE GENOMIC DNA]</scope>
    <source>
        <strain evidence="2 5">JCM 12405</strain>
    </source>
</reference>
<reference evidence="3 4" key="1">
    <citation type="submission" date="2016-01" db="EMBL/GenBank/DDBJ databases">
        <title>The new phylogeny of the genus Mycobacterium.</title>
        <authorList>
            <person name="Tarcisio F."/>
            <person name="Conor M."/>
            <person name="Antonella G."/>
            <person name="Elisabetta G."/>
            <person name="Giulia F.S."/>
            <person name="Sara T."/>
            <person name="Anna F."/>
            <person name="Clotilde B."/>
            <person name="Roberto B."/>
            <person name="Veronica D.S."/>
            <person name="Fabio R."/>
            <person name="Monica P."/>
            <person name="Olivier J."/>
            <person name="Enrico T."/>
            <person name="Nicola S."/>
        </authorList>
    </citation>
    <scope>NUCLEOTIDE SEQUENCE [LARGE SCALE GENOMIC DNA]</scope>
    <source>
        <strain evidence="3 4">DSM 44339</strain>
    </source>
</reference>
<dbReference type="STRING" id="126673.AWC01_00585"/>
<evidence type="ECO:0000313" key="3">
    <source>
        <dbReference type="EMBL" id="ORV36004.1"/>
    </source>
</evidence>
<dbReference type="Pfam" id="PF08722">
    <property type="entry name" value="Tn7_TnsA-like_N"/>
    <property type="match status" value="1"/>
</dbReference>
<dbReference type="EMBL" id="LQOS01000067">
    <property type="protein sequence ID" value="ORV36004.1"/>
    <property type="molecule type" value="Genomic_DNA"/>
</dbReference>
<evidence type="ECO:0000313" key="2">
    <source>
        <dbReference type="EMBL" id="BBZ07790.1"/>
    </source>
</evidence>
<evidence type="ECO:0000313" key="4">
    <source>
        <dbReference type="Proteomes" id="UP000193564"/>
    </source>
</evidence>
<dbReference type="Proteomes" id="UP000193564">
    <property type="component" value="Unassembled WGS sequence"/>
</dbReference>
<accession>A0A1X1SXW8</accession>
<keyword evidence="4" id="KW-1185">Reference proteome</keyword>
<sequence length="251" mass="27936">MAAPRLRSLPRNVTDVTRILACVDGAVQNVPLSPNAESLQLERTTPVREFCSWPGKRNYEGLYWSSTNRSHVDFESLLEREYLLAADAADDIVAIAAQPLALLWPRSISGHRNHVPDFFVRLSSGDGRLVDVRSSEHVEKNAEQFALTRGVCEQVGWQYEVFTGLAPLVSANLRWLAGYRHDRSAPQPDMVEVILGCFDAPIPFSQALSRVRSQSGLSAEIAAANLLHLIWRRRLSIDLHGPLTNASDVWA</sequence>
<reference evidence="2" key="3">
    <citation type="submission" date="2020-02" db="EMBL/GenBank/DDBJ databases">
        <authorList>
            <person name="Matsumoto Y."/>
            <person name="Motooka D."/>
            <person name="Nakamura S."/>
        </authorList>
    </citation>
    <scope>NUCLEOTIDE SEQUENCE</scope>
    <source>
        <strain evidence="2">JCM 12405</strain>
    </source>
</reference>
<dbReference type="NCBIfam" id="NF033179">
    <property type="entry name" value="TnsA_like_Actin"/>
    <property type="match status" value="1"/>
</dbReference>
<feature type="domain" description="TnsA endonuclease N-terminal" evidence="1">
    <location>
        <begin position="90"/>
        <end position="163"/>
    </location>
</feature>
<dbReference type="OrthoDB" id="3403133at2"/>
<gene>
    <name evidence="3" type="ORF">AWC01_00585</name>
    <name evidence="2" type="ORF">MDOR_19590</name>
</gene>
<dbReference type="InterPro" id="IPR014833">
    <property type="entry name" value="TnsA_N"/>
</dbReference>
<dbReference type="InterPro" id="IPR048000">
    <property type="entry name" value="TnsA-like"/>
</dbReference>
<organism evidence="3 4">
    <name type="scientific">Mycolicibacterium doricum</name>
    <dbReference type="NCBI Taxonomy" id="126673"/>
    <lineage>
        <taxon>Bacteria</taxon>
        <taxon>Bacillati</taxon>
        <taxon>Actinomycetota</taxon>
        <taxon>Actinomycetes</taxon>
        <taxon>Mycobacteriales</taxon>
        <taxon>Mycobacteriaceae</taxon>
        <taxon>Mycolicibacterium</taxon>
    </lineage>
</organism>
<dbReference type="EMBL" id="AP022605">
    <property type="protein sequence ID" value="BBZ07790.1"/>
    <property type="molecule type" value="Genomic_DNA"/>
</dbReference>
<protein>
    <recommendedName>
        <fullName evidence="1">TnsA endonuclease N-terminal domain-containing protein</fullName>
    </recommendedName>
</protein>
<name>A0A1X1SXW8_9MYCO</name>
<dbReference type="Proteomes" id="UP000467201">
    <property type="component" value="Chromosome"/>
</dbReference>